<feature type="chain" id="PRO_5014955850" description="Peptidase C45 hydrolase domain-containing protein" evidence="1">
    <location>
        <begin position="24"/>
        <end position="282"/>
    </location>
</feature>
<feature type="signal peptide" evidence="1">
    <location>
        <begin position="1"/>
        <end position="23"/>
    </location>
</feature>
<evidence type="ECO:0000256" key="1">
    <source>
        <dbReference type="SAM" id="SignalP"/>
    </source>
</evidence>
<dbReference type="Pfam" id="PF03417">
    <property type="entry name" value="AAT"/>
    <property type="match status" value="1"/>
</dbReference>
<dbReference type="Proteomes" id="UP000233256">
    <property type="component" value="Unassembled WGS sequence"/>
</dbReference>
<feature type="domain" description="Peptidase C45 hydrolase" evidence="2">
    <location>
        <begin position="38"/>
        <end position="233"/>
    </location>
</feature>
<protein>
    <recommendedName>
        <fullName evidence="2">Peptidase C45 hydrolase domain-containing protein</fullName>
    </recommendedName>
</protein>
<dbReference type="PANTHER" id="PTHR34180">
    <property type="entry name" value="PEPTIDASE C45"/>
    <property type="match status" value="1"/>
</dbReference>
<dbReference type="InterPro" id="IPR005079">
    <property type="entry name" value="Peptidase_C45_hydrolase"/>
</dbReference>
<dbReference type="Gene3D" id="3.60.60.10">
    <property type="entry name" value="Penicillin V Acylase, Chain A"/>
    <property type="match status" value="1"/>
</dbReference>
<proteinExistence type="predicted"/>
<evidence type="ECO:0000313" key="4">
    <source>
        <dbReference type="Proteomes" id="UP000233256"/>
    </source>
</evidence>
<comment type="caution">
    <text evidence="3">The sequence shown here is derived from an EMBL/GenBank/DDBJ whole genome shotgun (WGS) entry which is preliminary data.</text>
</comment>
<dbReference type="AlphaFoldDB" id="A0A2N1PIV4"/>
<evidence type="ECO:0000313" key="3">
    <source>
        <dbReference type="EMBL" id="PKK88274.1"/>
    </source>
</evidence>
<accession>A0A2N1PIV4</accession>
<dbReference type="InterPro" id="IPR047794">
    <property type="entry name" value="C45_proenzyme-like"/>
</dbReference>
<sequence length="282" mass="31044">MNKHHTFLLFILFAAISAGSSMCTHGCTLFGAAGDTLRDGGTVMVKNRDWRPEGIQSLEMVVPKGNGYSYLALMVKGGRTPGIKAGVNEAGLSVMSATASAVPRSVRRKARRSRNLLGKVLAKAANVEEGLKIIGKMAGARYITLSDRHEIAMVEIGMQGEKRIWRRSRGVLAHTNHYLHPELTSLNTKAYNGSLTRLNRINHLLVTNQTLTPADLLRFSTDRNDGPDASLFRTGGKPGVSRNRAIWLVRFYQNGGGFLRVMLFNEKGLPEIHCLDLDKVFQ</sequence>
<dbReference type="PANTHER" id="PTHR34180:SF1">
    <property type="entry name" value="BETA-ALANYL-DOPAMINE_CARCININE HYDROLASE"/>
    <property type="match status" value="1"/>
</dbReference>
<reference evidence="3 4" key="1">
    <citation type="journal article" date="2017" name="ISME J.">
        <title>Potential for microbial H2 and metal transformations associated with novel bacteria and archaea in deep terrestrial subsurface sediments.</title>
        <authorList>
            <person name="Hernsdorf A.W."/>
            <person name="Amano Y."/>
            <person name="Miyakawa K."/>
            <person name="Ise K."/>
            <person name="Suzuki Y."/>
            <person name="Anantharaman K."/>
            <person name="Probst A."/>
            <person name="Burstein D."/>
            <person name="Thomas B.C."/>
            <person name="Banfield J.F."/>
        </authorList>
    </citation>
    <scope>NUCLEOTIDE SEQUENCE [LARGE SCALE GENOMIC DNA]</scope>
    <source>
        <strain evidence="3">HGW-Wallbacteria-1</strain>
    </source>
</reference>
<name>A0A2N1PIV4_9BACT</name>
<gene>
    <name evidence="3" type="ORF">CVV64_19585</name>
</gene>
<keyword evidence="1" id="KW-0732">Signal</keyword>
<dbReference type="EMBL" id="PGXC01000055">
    <property type="protein sequence ID" value="PKK88274.1"/>
    <property type="molecule type" value="Genomic_DNA"/>
</dbReference>
<dbReference type="InterPro" id="IPR047801">
    <property type="entry name" value="Peptidase_C45"/>
</dbReference>
<evidence type="ECO:0000259" key="2">
    <source>
        <dbReference type="Pfam" id="PF03417"/>
    </source>
</evidence>
<dbReference type="NCBIfam" id="NF040521">
    <property type="entry name" value="C45_proenzyme"/>
    <property type="match status" value="1"/>
</dbReference>
<organism evidence="3 4">
    <name type="scientific">Candidatus Wallbacteria bacterium HGW-Wallbacteria-1</name>
    <dbReference type="NCBI Taxonomy" id="2013854"/>
    <lineage>
        <taxon>Bacteria</taxon>
        <taxon>Candidatus Walliibacteriota</taxon>
    </lineage>
</organism>